<evidence type="ECO:0000256" key="4">
    <source>
        <dbReference type="ARBA" id="ARBA00022679"/>
    </source>
</evidence>
<comment type="similarity">
    <text evidence="1">Belongs to the thymidylate synthase family.</text>
</comment>
<dbReference type="GO" id="GO:0004799">
    <property type="term" value="F:thymidylate synthase activity"/>
    <property type="evidence" value="ECO:0007669"/>
    <property type="project" value="UniProtKB-EC"/>
</dbReference>
<dbReference type="GO" id="GO:0006231">
    <property type="term" value="P:dTMP biosynthetic process"/>
    <property type="evidence" value="ECO:0007669"/>
    <property type="project" value="InterPro"/>
</dbReference>
<dbReference type="PANTHER" id="PTHR11548">
    <property type="entry name" value="THYMIDYLATE SYNTHASE 1"/>
    <property type="match status" value="1"/>
</dbReference>
<dbReference type="GO" id="GO:0032259">
    <property type="term" value="P:methylation"/>
    <property type="evidence" value="ECO:0007669"/>
    <property type="project" value="UniProtKB-KW"/>
</dbReference>
<dbReference type="HAMAP" id="MF_00008">
    <property type="entry name" value="Thymidy_synth_bact"/>
    <property type="match status" value="1"/>
</dbReference>
<dbReference type="InterPro" id="IPR036926">
    <property type="entry name" value="Thymidate_synth/dCMP_Mease_sf"/>
</dbReference>
<feature type="domain" description="Thymidylate synthase/dCMP hydroxymethylase" evidence="5">
    <location>
        <begin position="48"/>
        <end position="385"/>
    </location>
</feature>
<dbReference type="CDD" id="cd00351">
    <property type="entry name" value="TS_Pyrimidine_HMase"/>
    <property type="match status" value="1"/>
</dbReference>
<dbReference type="Gene3D" id="3.30.572.10">
    <property type="entry name" value="Thymidylate synthase/dCMP hydroxymethylase domain"/>
    <property type="match status" value="1"/>
</dbReference>
<dbReference type="EC" id="2.1.1.45" evidence="2"/>
<dbReference type="Pfam" id="PF00303">
    <property type="entry name" value="Thymidylat_synt"/>
    <property type="match status" value="1"/>
</dbReference>
<sequence>MSKELLDFMAWVNQDKKLGYTPIGIERIVNTYTNPKEKQKTMTNTLDKQYTDLLQTILDYGCTKSDRTGTGTKSIFGYTIRHNMKHGFPLLTTKKMAWKTMVTELLWFLRGDTNIKYLIDNNCHIWDGDAYKRYKTTNPDLLANDEMSETRDKPTKTYRFFTQEEFITKIKTDDEFAKKWGDLGPIYGKQWRKWYWRSEPVLPEEKYMIYTTEGKPVTWSEDKQIDQIQNLINDLKTNPDSRRLMVNAWNVGELNQMVLPPCHYSFQVYTRELSLLERYEIMKKLDNWVSVHYKEPKTMEYMDSQNIPTRAISLMWNQRSCDVPLGIPMNIASYALLLTMIADEVNMVPDELIGNLGDCHIYLNQMDGVKEQLGRDLTDEERYNIWFDNNYETGMERYFDPNKLPNFDDPYYKPTPKRTREPYPLPKVSVRDGIYCSSVNDVILENYQSHPKIYFPLSN</sequence>
<evidence type="ECO:0000313" key="6">
    <source>
        <dbReference type="EMBL" id="CAB4130030.1"/>
    </source>
</evidence>
<keyword evidence="4" id="KW-0808">Transferase</keyword>
<dbReference type="InterPro" id="IPR000398">
    <property type="entry name" value="Thymidylate_synthase"/>
</dbReference>
<dbReference type="NCBIfam" id="TIGR03284">
    <property type="entry name" value="thym_sym"/>
    <property type="match status" value="1"/>
</dbReference>
<evidence type="ECO:0000256" key="2">
    <source>
        <dbReference type="ARBA" id="ARBA00011947"/>
    </source>
</evidence>
<keyword evidence="3" id="KW-0489">Methyltransferase</keyword>
<evidence type="ECO:0000256" key="1">
    <source>
        <dbReference type="ARBA" id="ARBA00009972"/>
    </source>
</evidence>
<organism evidence="6">
    <name type="scientific">uncultured Caudovirales phage</name>
    <dbReference type="NCBI Taxonomy" id="2100421"/>
    <lineage>
        <taxon>Viruses</taxon>
        <taxon>Duplodnaviria</taxon>
        <taxon>Heunggongvirae</taxon>
        <taxon>Uroviricota</taxon>
        <taxon>Caudoviricetes</taxon>
        <taxon>Peduoviridae</taxon>
        <taxon>Maltschvirus</taxon>
        <taxon>Maltschvirus maltsch</taxon>
    </lineage>
</organism>
<evidence type="ECO:0000259" key="5">
    <source>
        <dbReference type="Pfam" id="PF00303"/>
    </source>
</evidence>
<protein>
    <recommendedName>
        <fullName evidence="2">thymidylate synthase</fullName>
        <ecNumber evidence="2">2.1.1.45</ecNumber>
    </recommendedName>
</protein>
<proteinExistence type="inferred from homology"/>
<dbReference type="PANTHER" id="PTHR11548:SF1">
    <property type="entry name" value="THYMIDYLATE SYNTHASE 1"/>
    <property type="match status" value="1"/>
</dbReference>
<dbReference type="InterPro" id="IPR023451">
    <property type="entry name" value="Thymidate_synth/dCMP_Mease_dom"/>
</dbReference>
<evidence type="ECO:0000256" key="3">
    <source>
        <dbReference type="ARBA" id="ARBA00022603"/>
    </source>
</evidence>
<name>A0A6J5LAV8_9CAUD</name>
<dbReference type="EMBL" id="LR796235">
    <property type="protein sequence ID" value="CAB4130030.1"/>
    <property type="molecule type" value="Genomic_DNA"/>
</dbReference>
<dbReference type="SUPFAM" id="SSF55831">
    <property type="entry name" value="Thymidylate synthase/dCMP hydroxymethylase"/>
    <property type="match status" value="1"/>
</dbReference>
<dbReference type="InterPro" id="IPR045097">
    <property type="entry name" value="Thymidate_synth/dCMP_Mease"/>
</dbReference>
<gene>
    <name evidence="6" type="ORF">UFOVP117_220</name>
</gene>
<reference evidence="6" key="1">
    <citation type="submission" date="2020-04" db="EMBL/GenBank/DDBJ databases">
        <authorList>
            <person name="Chiriac C."/>
            <person name="Salcher M."/>
            <person name="Ghai R."/>
            <person name="Kavagutti S V."/>
        </authorList>
    </citation>
    <scope>NUCLEOTIDE SEQUENCE</scope>
</reference>
<accession>A0A6J5LAV8</accession>